<dbReference type="Pfam" id="PF00023">
    <property type="entry name" value="Ank"/>
    <property type="match status" value="1"/>
</dbReference>
<dbReference type="PROSITE" id="PS50297">
    <property type="entry name" value="ANK_REP_REGION"/>
    <property type="match status" value="3"/>
</dbReference>
<evidence type="ECO:0000256" key="2">
    <source>
        <dbReference type="PROSITE-ProRule" id="PRU00023"/>
    </source>
</evidence>
<name>A0A8H6Z2E5_9AGAR</name>
<accession>A0A8H6Z2E5</accession>
<protein>
    <submittedName>
        <fullName evidence="5">HET-domain-containing protein</fullName>
    </submittedName>
</protein>
<evidence type="ECO:0000256" key="1">
    <source>
        <dbReference type="ARBA" id="ARBA00022737"/>
    </source>
</evidence>
<dbReference type="Proteomes" id="UP000623467">
    <property type="component" value="Unassembled WGS sequence"/>
</dbReference>
<sequence>MSSTGTDGSEASRSGEPFVPGRDRISQTIVNHYISGGQGGPGGQGSNHGGGGGLGEGPSLHYDVKADHLTMNMVHSSFAAETALSEGQHEMKTMLAKLDDNDIRGMMQRWLKPAHVGGNYQEASNKRHPGTGKWLLENSSEFSKWLDSPPSFLWLHGISGSGKTVLSSMVVDRIRGIGAAYAFFYFDINSPNQQKINNLLCSLVHQLSIQLFCPDLLKLWESCQKGEFLPSNANLLQILEDFCRQEEVYLLIDALDESSERDMLLKVLASILGTKQPKMHLIVTSRTEITHFDITKEAVLVSLEDSVRRDIELYVGDELSKMGGYIAKNKDSIRQELLDKGDGMFRLVALQLEALGKSGGTKSKVNKVLATMPTTLTGIYDRILQMTEIHEQVCRTMIWLIFSMEEIILGEIIDALAFDFSDDKLRFDKDERMDPQTFLDACGSLISVPQNWDNASVVRLSHASVRDYFLDMGSNKWKVEVSDQQAQSLIAKTCLAYFDSFDMGEADVFATALHYPLIGYASNHWADHLNRYQNFAQDSMLCDLFLELLHDNNPRYNLFRNYTLPFDLGPPLCLVAYMGIQHGIPLVLKRDADVNVQGGEYNTALQAAACRGHINIVCLLLEHQADHNILGGKYGIALQAAADQQSIAVVQMLLEHQADPNIRGGKYGTALQAAARRGNIDIVHLLLEHHADPKILGGKYHTALQAAAKWGHIETVKLLLQHNADVNIQGGKFGTALQGAAAWGSMEIVELLLKHGADVNLEGGVHGNALKAATAERYSDIVQLLQAHSASF</sequence>
<dbReference type="Pfam" id="PF24883">
    <property type="entry name" value="NPHP3_N"/>
    <property type="match status" value="1"/>
</dbReference>
<dbReference type="InterPro" id="IPR027417">
    <property type="entry name" value="P-loop_NTPase"/>
</dbReference>
<feature type="repeat" description="ANK" evidence="2">
    <location>
        <begin position="600"/>
        <end position="632"/>
    </location>
</feature>
<keyword evidence="1" id="KW-0677">Repeat</keyword>
<evidence type="ECO:0000313" key="6">
    <source>
        <dbReference type="Proteomes" id="UP000623467"/>
    </source>
</evidence>
<feature type="domain" description="Nephrocystin 3-like N-terminal" evidence="4">
    <location>
        <begin position="130"/>
        <end position="286"/>
    </location>
</feature>
<dbReference type="PANTHER" id="PTHR10039">
    <property type="entry name" value="AMELOGENIN"/>
    <property type="match status" value="1"/>
</dbReference>
<keyword evidence="2" id="KW-0040">ANK repeat</keyword>
<reference evidence="5" key="1">
    <citation type="submission" date="2020-05" db="EMBL/GenBank/DDBJ databases">
        <title>Mycena genomes resolve the evolution of fungal bioluminescence.</title>
        <authorList>
            <person name="Tsai I.J."/>
        </authorList>
    </citation>
    <scope>NUCLEOTIDE SEQUENCE</scope>
    <source>
        <strain evidence="5">160909Yilan</strain>
    </source>
</reference>
<dbReference type="InterPro" id="IPR036770">
    <property type="entry name" value="Ankyrin_rpt-contain_sf"/>
</dbReference>
<dbReference type="InterPro" id="IPR002110">
    <property type="entry name" value="Ankyrin_rpt"/>
</dbReference>
<proteinExistence type="predicted"/>
<dbReference type="Pfam" id="PF12796">
    <property type="entry name" value="Ank_2"/>
    <property type="match status" value="2"/>
</dbReference>
<dbReference type="SUPFAM" id="SSF52540">
    <property type="entry name" value="P-loop containing nucleoside triphosphate hydrolases"/>
    <property type="match status" value="1"/>
</dbReference>
<dbReference type="PANTHER" id="PTHR10039:SF16">
    <property type="entry name" value="GPI INOSITOL-DEACYLASE"/>
    <property type="match status" value="1"/>
</dbReference>
<feature type="repeat" description="ANK" evidence="2">
    <location>
        <begin position="666"/>
        <end position="698"/>
    </location>
</feature>
<evidence type="ECO:0000259" key="4">
    <source>
        <dbReference type="Pfam" id="PF24883"/>
    </source>
</evidence>
<feature type="repeat" description="ANK" evidence="2">
    <location>
        <begin position="699"/>
        <end position="731"/>
    </location>
</feature>
<evidence type="ECO:0000256" key="3">
    <source>
        <dbReference type="SAM" id="MobiDB-lite"/>
    </source>
</evidence>
<feature type="region of interest" description="Disordered" evidence="3">
    <location>
        <begin position="1"/>
        <end position="61"/>
    </location>
</feature>
<organism evidence="5 6">
    <name type="scientific">Mycena sanguinolenta</name>
    <dbReference type="NCBI Taxonomy" id="230812"/>
    <lineage>
        <taxon>Eukaryota</taxon>
        <taxon>Fungi</taxon>
        <taxon>Dikarya</taxon>
        <taxon>Basidiomycota</taxon>
        <taxon>Agaricomycotina</taxon>
        <taxon>Agaricomycetes</taxon>
        <taxon>Agaricomycetidae</taxon>
        <taxon>Agaricales</taxon>
        <taxon>Marasmiineae</taxon>
        <taxon>Mycenaceae</taxon>
        <taxon>Mycena</taxon>
    </lineage>
</organism>
<comment type="caution">
    <text evidence="5">The sequence shown here is derived from an EMBL/GenBank/DDBJ whole genome shotgun (WGS) entry which is preliminary data.</text>
</comment>
<feature type="compositionally biased region" description="Gly residues" evidence="3">
    <location>
        <begin position="36"/>
        <end position="56"/>
    </location>
</feature>
<gene>
    <name evidence="5" type="ORF">MSAN_00773300</name>
</gene>
<dbReference type="SMART" id="SM00248">
    <property type="entry name" value="ANK"/>
    <property type="match status" value="5"/>
</dbReference>
<dbReference type="SUPFAM" id="SSF48403">
    <property type="entry name" value="Ankyrin repeat"/>
    <property type="match status" value="1"/>
</dbReference>
<dbReference type="Gene3D" id="3.40.50.300">
    <property type="entry name" value="P-loop containing nucleotide triphosphate hydrolases"/>
    <property type="match status" value="1"/>
</dbReference>
<dbReference type="AlphaFoldDB" id="A0A8H6Z2E5"/>
<dbReference type="InterPro" id="IPR056884">
    <property type="entry name" value="NPHP3-like_N"/>
</dbReference>
<evidence type="ECO:0000313" key="5">
    <source>
        <dbReference type="EMBL" id="KAF7371370.1"/>
    </source>
</evidence>
<dbReference type="OrthoDB" id="194358at2759"/>
<dbReference type="PROSITE" id="PS50088">
    <property type="entry name" value="ANK_REPEAT"/>
    <property type="match status" value="4"/>
</dbReference>
<feature type="repeat" description="ANK" evidence="2">
    <location>
        <begin position="732"/>
        <end position="764"/>
    </location>
</feature>
<feature type="compositionally biased region" description="Polar residues" evidence="3">
    <location>
        <begin position="1"/>
        <end position="12"/>
    </location>
</feature>
<dbReference type="PRINTS" id="PR01415">
    <property type="entry name" value="ANKYRIN"/>
</dbReference>
<keyword evidence="6" id="KW-1185">Reference proteome</keyword>
<dbReference type="EMBL" id="JACAZH010000004">
    <property type="protein sequence ID" value="KAF7371370.1"/>
    <property type="molecule type" value="Genomic_DNA"/>
</dbReference>
<dbReference type="Gene3D" id="1.25.40.20">
    <property type="entry name" value="Ankyrin repeat-containing domain"/>
    <property type="match status" value="2"/>
</dbReference>